<keyword evidence="2" id="KW-1185">Reference proteome</keyword>
<dbReference type="EMBL" id="KF623294">
    <property type="protein sequence ID" value="AGX01933.1"/>
    <property type="molecule type" value="Genomic_DNA"/>
</dbReference>
<accession>W8D0J7</accession>
<evidence type="ECO:0000313" key="2">
    <source>
        <dbReference type="Proteomes" id="UP000204235"/>
    </source>
</evidence>
<proteinExistence type="predicted"/>
<protein>
    <submittedName>
        <fullName evidence="1">Uncharacterized protein</fullName>
    </submittedName>
</protein>
<dbReference type="GeneID" id="18501100"/>
<evidence type="ECO:0000313" key="1">
    <source>
        <dbReference type="EMBL" id="AGX01933.1"/>
    </source>
</evidence>
<dbReference type="RefSeq" id="YP_009010264.1">
    <property type="nucleotide sequence ID" value="NC_023610.1"/>
</dbReference>
<sequence length="135" mass="15616">MPSGEHMSKQPVLLSLIDDPMGKLPGVTNLRIVQAEQEFVNRVNEYVLKGRTAYKLMNEYPAIFNGIVEHERKFNQGQRFDGIVLRNRNINTCCLYYLMEKLKEAGYGFAFSEQKRLKPGSDVFIPSYIITFDFK</sequence>
<dbReference type="Proteomes" id="UP000204235">
    <property type="component" value="Segment"/>
</dbReference>
<name>W8D0J7_9CAUD</name>
<dbReference type="KEGG" id="vg:18501100"/>
<organism evidence="1 2">
    <name type="scientific">Erwinia phage PhiEaH1</name>
    <dbReference type="NCBI Taxonomy" id="1401669"/>
    <lineage>
        <taxon>Viruses</taxon>
        <taxon>Duplodnaviria</taxon>
        <taxon>Heunggongvirae</taxon>
        <taxon>Uroviricota</taxon>
        <taxon>Caudoviricetes</taxon>
        <taxon>Chimalliviridae</taxon>
        <taxon>Iapetusvirus</taxon>
        <taxon>Iapetusvirus EaH1</taxon>
    </lineage>
</organism>
<reference evidence="1 2" key="1">
    <citation type="journal article" date="2014" name="FEMS Microbiol. Lett.">
        <title>The genome of the Erwinia amylovora phage PhiEaH1 reveals greater diversity and broadens the applicability of phages for the treatment of fire blight.</title>
        <authorList>
            <person name="Meczker K."/>
            <person name="Domotor D."/>
            <person name="Vass J."/>
            <person name="Rakhely G."/>
            <person name="Schneider G."/>
            <person name="Kovacs T."/>
        </authorList>
    </citation>
    <scope>NUCLEOTIDE SEQUENCE [LARGE SCALE GENOMIC DNA]</scope>
</reference>